<sequence>MFKVGDIVAGVPPSLSYTWPAQVADINHAPEEIREELDSQLDEDKDSVLLRFLGSPTFEYAVCQEKCVAFIQDDSNVDLLDVPRTGKHRKSSLQAIDEVRQLLRQRRQLDTQMHQGTQPVCLDLRDRNTWPADLRKRALLSPPRTLTPDECTRTSASSALGNLLAAARGGRHPMSPETTWDRLVYSRNVAKGKQLLERVRATSGNGADTLHVQRQAGPVLKSRVEPAPAFDLDTSTSTISSDGWAVNADERPTKWQRVCQGAAASQGQPSGQLAAAARPLVGAADLGGSSQPPCPRQDTAGRQSAPLPEAPELVLGIYQKQQVQVQDAFETHQSEVLQEPEPQPMGTAADMANTDEWDNDIWDDDEIITRPQQQVESGSLADGDDELDDEVEDDDVDIALAALLGWSQRDYRGKSHAGVQVNGQGQGVGMDLDKLKPSAPRGANQQPEDARDLNALARDGQVAETASPLAAVASRPMQFRSAEPHAGSCAVPTRMQRAPSPAWPPVAANAAAVEEMEKGPLGSKRVKPAEVGTVASARVGASAGDAEGPKLSEALPSAGQKDDHKGAGCKGDADAVVGAAGTALGSQSQSTEAEETQTSADAISDAVLGSLKRAHSQGSLWRRTPSRSLRAVPLVPGAAPGTRKIASCLSAGTSAAAVGVSLHYAETNVPVLNEGRSQLVAAPTAETASSGLQQPEAGAEPSGEPSTVGDYQKCTEAAGPVDIRDPTYATGVRGAGTSRDQGPVPVPGSTAADLGSGVHWQAVSELPSRVEGYRGLHLSADDVLVGSLKLLRQLARDPVAVMNRNCTPRLELLHNATLLLCREVCFANSHLAKEGSLGHRVEKVLRLAGEWHGAEEEHQRHQQQPQNGNLTAASKKDTQTATHQQQQSPRKLQKKASVAAVGNEEDVAMGVPHKVRRRDEEALGRGTAKGNYASMAGSVPPADVEPKASAQSDANRGRVARAPSLAADVTTAAGSLVSSGQTKPTAAKGAVSAVPAQLSTGGASLQDEEVVDLAAMEQPLRRIVSIAARNPCSDGVRSGVPLAQQHAATTAAASLHRRPGANPSPNSSPRIGGLTLSSFVSMKSTTASRMQPVGATKAVPTARLPPAVRPVGEQALGQAPTRAPKQHALPSAQQPPSVIKRPQCPAPIQGGASGIGQLGGGSCERLLIWFGKGVPMPTETTVRNVVMMVIRSDPARRLLA</sequence>
<feature type="compositionally biased region" description="Polar residues" evidence="1">
    <location>
        <begin position="879"/>
        <end position="890"/>
    </location>
</feature>
<evidence type="ECO:0008006" key="5">
    <source>
        <dbReference type="Google" id="ProtNLM"/>
    </source>
</evidence>
<evidence type="ECO:0000256" key="1">
    <source>
        <dbReference type="SAM" id="MobiDB-lite"/>
    </source>
</evidence>
<organism evidence="2 4">
    <name type="scientific">Volvox reticuliferus</name>
    <dbReference type="NCBI Taxonomy" id="1737510"/>
    <lineage>
        <taxon>Eukaryota</taxon>
        <taxon>Viridiplantae</taxon>
        <taxon>Chlorophyta</taxon>
        <taxon>core chlorophytes</taxon>
        <taxon>Chlorophyceae</taxon>
        <taxon>CS clade</taxon>
        <taxon>Chlamydomonadales</taxon>
        <taxon>Volvocaceae</taxon>
        <taxon>Volvox</taxon>
    </lineage>
</organism>
<dbReference type="EMBL" id="BNCQ01000081">
    <property type="protein sequence ID" value="GIM16607.1"/>
    <property type="molecule type" value="Genomic_DNA"/>
</dbReference>
<gene>
    <name evidence="2" type="ORF">Vretifemale_20302</name>
    <name evidence="3" type="ORF">Vretimale_19226</name>
</gene>
<feature type="region of interest" description="Disordered" evidence="1">
    <location>
        <begin position="369"/>
        <end position="390"/>
    </location>
</feature>
<name>A0A8J4D4P4_9CHLO</name>
<reference evidence="2" key="1">
    <citation type="journal article" date="2021" name="Proc. Natl. Acad. Sci. U.S.A.">
        <title>Three genomes in the algal genus Volvox reveal the fate of a haploid sex-determining region after a transition to homothallism.</title>
        <authorList>
            <person name="Yamamoto K."/>
            <person name="Hamaji T."/>
            <person name="Kawai-Toyooka H."/>
            <person name="Matsuzaki R."/>
            <person name="Takahashi F."/>
            <person name="Nishimura Y."/>
            <person name="Kawachi M."/>
            <person name="Noguchi H."/>
            <person name="Minakuchi Y."/>
            <person name="Umen J.G."/>
            <person name="Toyoda A."/>
            <person name="Nozaki H."/>
        </authorList>
    </citation>
    <scope>NUCLEOTIDE SEQUENCE</scope>
    <source>
        <strain evidence="3">NIES-3785</strain>
        <strain evidence="2">NIES-3786</strain>
    </source>
</reference>
<proteinExistence type="predicted"/>
<feature type="region of interest" description="Disordered" evidence="1">
    <location>
        <begin position="283"/>
        <end position="304"/>
    </location>
</feature>
<accession>A0A8J4D4P4</accession>
<evidence type="ECO:0000313" key="3">
    <source>
        <dbReference type="EMBL" id="GIM16607.1"/>
    </source>
</evidence>
<dbReference type="Proteomes" id="UP000722791">
    <property type="component" value="Unassembled WGS sequence"/>
</dbReference>
<feature type="region of interest" description="Disordered" evidence="1">
    <location>
        <begin position="683"/>
        <end position="744"/>
    </location>
</feature>
<evidence type="ECO:0000313" key="2">
    <source>
        <dbReference type="EMBL" id="GIL92812.1"/>
    </source>
</evidence>
<feature type="compositionally biased region" description="Polar residues" evidence="1">
    <location>
        <begin position="1063"/>
        <end position="1073"/>
    </location>
</feature>
<comment type="caution">
    <text evidence="2">The sequence shown here is derived from an EMBL/GenBank/DDBJ whole genome shotgun (WGS) entry which is preliminary data.</text>
</comment>
<feature type="region of interest" description="Disordered" evidence="1">
    <location>
        <begin position="1117"/>
        <end position="1138"/>
    </location>
</feature>
<keyword evidence="4" id="KW-1185">Reference proteome</keyword>
<protein>
    <recommendedName>
        <fullName evidence="5">PWWP domain-containing protein</fullName>
    </recommendedName>
</protein>
<feature type="region of interest" description="Disordered" evidence="1">
    <location>
        <begin position="853"/>
        <end position="959"/>
    </location>
</feature>
<feature type="region of interest" description="Disordered" evidence="1">
    <location>
        <begin position="540"/>
        <end position="572"/>
    </location>
</feature>
<feature type="region of interest" description="Disordered" evidence="1">
    <location>
        <begin position="1051"/>
        <end position="1073"/>
    </location>
</feature>
<dbReference type="EMBL" id="BNCP01000083">
    <property type="protein sequence ID" value="GIL92812.1"/>
    <property type="molecule type" value="Genomic_DNA"/>
</dbReference>
<dbReference type="OrthoDB" id="10519923at2759"/>
<evidence type="ECO:0000313" key="4">
    <source>
        <dbReference type="Proteomes" id="UP000747110"/>
    </source>
</evidence>
<dbReference type="Proteomes" id="UP000747110">
    <property type="component" value="Unassembled WGS sequence"/>
</dbReference>
<dbReference type="AlphaFoldDB" id="A0A8J4D4P4"/>